<evidence type="ECO:0008006" key="9">
    <source>
        <dbReference type="Google" id="ProtNLM"/>
    </source>
</evidence>
<dbReference type="Gene3D" id="3.10.20.310">
    <property type="entry name" value="membrane protein fhac"/>
    <property type="match status" value="1"/>
</dbReference>
<evidence type="ECO:0000313" key="7">
    <source>
        <dbReference type="EMBL" id="GGO64555.1"/>
    </source>
</evidence>
<evidence type="ECO:0000256" key="2">
    <source>
        <dbReference type="ARBA" id="ARBA00022692"/>
    </source>
</evidence>
<dbReference type="InterPro" id="IPR013686">
    <property type="entry name" value="Polypept-transport_assoc_ShlB"/>
</dbReference>
<feature type="domain" description="Haemolysin activator HlyB C-terminal" evidence="4">
    <location>
        <begin position="195"/>
        <end position="521"/>
    </location>
</feature>
<dbReference type="GO" id="GO:0019867">
    <property type="term" value="C:outer membrane"/>
    <property type="evidence" value="ECO:0007669"/>
    <property type="project" value="InterPro"/>
</dbReference>
<dbReference type="EMBL" id="BMLS01000001">
    <property type="protein sequence ID" value="GGO64555.1"/>
    <property type="molecule type" value="Genomic_DNA"/>
</dbReference>
<dbReference type="Gene3D" id="2.40.160.50">
    <property type="entry name" value="membrane protein fhac: a member of the omp85/tpsb transporter family"/>
    <property type="match status" value="1"/>
</dbReference>
<proteinExistence type="predicted"/>
<accession>A0A917YS80</accession>
<evidence type="ECO:0000259" key="4">
    <source>
        <dbReference type="Pfam" id="PF03865"/>
    </source>
</evidence>
<dbReference type="InterPro" id="IPR051544">
    <property type="entry name" value="TPS_OM_transporter"/>
</dbReference>
<evidence type="ECO:0000259" key="5">
    <source>
        <dbReference type="Pfam" id="PF07244"/>
    </source>
</evidence>
<dbReference type="InterPro" id="IPR010827">
    <property type="entry name" value="BamA/TamA_POTRA"/>
</dbReference>
<comment type="caution">
    <text evidence="7">The sequence shown here is derived from an EMBL/GenBank/DDBJ whole genome shotgun (WGS) entry which is preliminary data.</text>
</comment>
<dbReference type="GO" id="GO:0008320">
    <property type="term" value="F:protein transmembrane transporter activity"/>
    <property type="evidence" value="ECO:0007669"/>
    <property type="project" value="TreeGrafter"/>
</dbReference>
<keyword evidence="1" id="KW-0472">Membrane</keyword>
<evidence type="ECO:0000313" key="8">
    <source>
        <dbReference type="Proteomes" id="UP000606935"/>
    </source>
</evidence>
<protein>
    <recommendedName>
        <fullName evidence="9">Hemolysin activation/secretion protein</fullName>
    </recommendedName>
</protein>
<dbReference type="AlphaFoldDB" id="A0A917YS80"/>
<evidence type="ECO:0000256" key="1">
    <source>
        <dbReference type="ARBA" id="ARBA00022452"/>
    </source>
</evidence>
<feature type="domain" description="Polypeptide-transport-associated ShlB-type" evidence="6">
    <location>
        <begin position="71"/>
        <end position="132"/>
    </location>
</feature>
<organism evidence="7 8">
    <name type="scientific">Bowmanella pacifica</name>
    <dbReference type="NCBI Taxonomy" id="502051"/>
    <lineage>
        <taxon>Bacteria</taxon>
        <taxon>Pseudomonadati</taxon>
        <taxon>Pseudomonadota</taxon>
        <taxon>Gammaproteobacteria</taxon>
        <taxon>Alteromonadales</taxon>
        <taxon>Alteromonadaceae</taxon>
        <taxon>Bowmanella</taxon>
    </lineage>
</organism>
<keyword evidence="2" id="KW-0812">Transmembrane</keyword>
<name>A0A917YS80_9ALTE</name>
<keyword evidence="8" id="KW-1185">Reference proteome</keyword>
<dbReference type="Pfam" id="PF07244">
    <property type="entry name" value="POTRA"/>
    <property type="match status" value="1"/>
</dbReference>
<dbReference type="GO" id="GO:0098046">
    <property type="term" value="C:type V protein secretion system complex"/>
    <property type="evidence" value="ECO:0007669"/>
    <property type="project" value="TreeGrafter"/>
</dbReference>
<keyword evidence="1" id="KW-1134">Transmembrane beta strand</keyword>
<dbReference type="Proteomes" id="UP000606935">
    <property type="component" value="Unassembled WGS sequence"/>
</dbReference>
<gene>
    <name evidence="7" type="ORF">GCM10010982_04270</name>
</gene>
<dbReference type="Pfam" id="PF03865">
    <property type="entry name" value="ShlB"/>
    <property type="match status" value="1"/>
</dbReference>
<dbReference type="InterPro" id="IPR005565">
    <property type="entry name" value="Hemolysn_activator_HlyB_C"/>
</dbReference>
<keyword evidence="3" id="KW-0998">Cell outer membrane</keyword>
<evidence type="ECO:0000256" key="3">
    <source>
        <dbReference type="ARBA" id="ARBA00023237"/>
    </source>
</evidence>
<dbReference type="GO" id="GO:0046819">
    <property type="term" value="P:protein secretion by the type V secretion system"/>
    <property type="evidence" value="ECO:0007669"/>
    <property type="project" value="TreeGrafter"/>
</dbReference>
<dbReference type="PANTHER" id="PTHR34597">
    <property type="entry name" value="SLR1661 PROTEIN"/>
    <property type="match status" value="1"/>
</dbReference>
<dbReference type="Pfam" id="PF08479">
    <property type="entry name" value="POTRA_2"/>
    <property type="match status" value="1"/>
</dbReference>
<dbReference type="PANTHER" id="PTHR34597:SF3">
    <property type="entry name" value="OUTER MEMBRANE TRANSPORTER CDIB"/>
    <property type="match status" value="1"/>
</dbReference>
<reference evidence="7" key="1">
    <citation type="journal article" date="2014" name="Int. J. Syst. Evol. Microbiol.">
        <title>Complete genome sequence of Corynebacterium casei LMG S-19264T (=DSM 44701T), isolated from a smear-ripened cheese.</title>
        <authorList>
            <consortium name="US DOE Joint Genome Institute (JGI-PGF)"/>
            <person name="Walter F."/>
            <person name="Albersmeier A."/>
            <person name="Kalinowski J."/>
            <person name="Ruckert C."/>
        </authorList>
    </citation>
    <scope>NUCLEOTIDE SEQUENCE</scope>
    <source>
        <strain evidence="7">CGMCC 1.7086</strain>
    </source>
</reference>
<reference evidence="7" key="2">
    <citation type="submission" date="2020-09" db="EMBL/GenBank/DDBJ databases">
        <authorList>
            <person name="Sun Q."/>
            <person name="Zhou Y."/>
        </authorList>
    </citation>
    <scope>NUCLEOTIDE SEQUENCE</scope>
    <source>
        <strain evidence="7">CGMCC 1.7086</strain>
    </source>
</reference>
<sequence length="560" mass="62500">MLLSLALVSQFSAAEPTEQQDASLTIPHLGAQPGEKVLVERFNQLDLVGSDDLPYPTDLSEPLHLSQVPEVFTRPDFELLLLDYIAQPISQPSLNRLTRSIRLYLAGEGAPYSLVYLPEQDITDGRVRVVVKPTRINAIEVQGNQYFDSQSYLKDLPLKAGDILDTQDLQPAIESLNSSDYRNVSIKLRRGTEPGTTDLILLTQEQKPWQVFVGYNDSGSLATDEDRLTTGFSLGHLFSTDHQFSMQWSSDPQAQYSRSLSFNYQLPLDATRNLSFIGSYSESEAQVPEPMEMQGKSWQVGARMDWSLPNVGQFQQNLEMALDFKASDNNLDFILPPFTIAVTDNLTEILQFGLTYGLVLPDSYGYTQGSINLILSPGGLTHHNQDDDFAATRAGAESDYLYARLDILRAISLNAIVDGLSWQLKGAYQQASGNLLGSERFSAGGQGTVRGYEQGEVIGDEGLLLSQELKLPPFSVAQWLGYGQQDQLGFYLFQDFARTWNVEPLQGERAFKLHSLGAGLRYYYGRNLSAHLAYGWQQRQSGSSDSGDRQRLNLNFRFSY</sequence>
<feature type="domain" description="POTRA" evidence="5">
    <location>
        <begin position="135"/>
        <end position="194"/>
    </location>
</feature>
<evidence type="ECO:0000259" key="6">
    <source>
        <dbReference type="Pfam" id="PF08479"/>
    </source>
</evidence>